<evidence type="ECO:0000256" key="5">
    <source>
        <dbReference type="ARBA" id="ARBA00023163"/>
    </source>
</evidence>
<keyword evidence="5" id="KW-0804">Transcription</keyword>
<dbReference type="InterPro" id="IPR025662">
    <property type="entry name" value="Sigma_54_int_dom_ATP-bd_1"/>
</dbReference>
<gene>
    <name evidence="7" type="ORF">SAMN02745973_01047</name>
</gene>
<dbReference type="InterPro" id="IPR009057">
    <property type="entry name" value="Homeodomain-like_sf"/>
</dbReference>
<dbReference type="InterPro" id="IPR025944">
    <property type="entry name" value="Sigma_54_int_dom_CS"/>
</dbReference>
<dbReference type="InterPro" id="IPR000014">
    <property type="entry name" value="PAS"/>
</dbReference>
<dbReference type="SUPFAM" id="SSF55781">
    <property type="entry name" value="GAF domain-like"/>
    <property type="match status" value="1"/>
</dbReference>
<dbReference type="SUPFAM" id="SSF46689">
    <property type="entry name" value="Homeodomain-like"/>
    <property type="match status" value="1"/>
</dbReference>
<dbReference type="InterPro" id="IPR058031">
    <property type="entry name" value="AAA_lid_NorR"/>
</dbReference>
<evidence type="ECO:0000256" key="2">
    <source>
        <dbReference type="ARBA" id="ARBA00022840"/>
    </source>
</evidence>
<evidence type="ECO:0000256" key="4">
    <source>
        <dbReference type="ARBA" id="ARBA00023125"/>
    </source>
</evidence>
<dbReference type="AlphaFoldDB" id="A0A1T4LPB6"/>
<dbReference type="FunFam" id="3.40.50.300:FF:000006">
    <property type="entry name" value="DNA-binding transcriptional regulator NtrC"/>
    <property type="match status" value="1"/>
</dbReference>
<dbReference type="GO" id="GO:0005524">
    <property type="term" value="F:ATP binding"/>
    <property type="evidence" value="ECO:0007669"/>
    <property type="project" value="UniProtKB-KW"/>
</dbReference>
<dbReference type="PROSITE" id="PS50045">
    <property type="entry name" value="SIGMA54_INTERACT_4"/>
    <property type="match status" value="1"/>
</dbReference>
<keyword evidence="8" id="KW-1185">Reference proteome</keyword>
<dbReference type="Gene3D" id="1.10.8.60">
    <property type="match status" value="1"/>
</dbReference>
<dbReference type="RefSeq" id="WP_087678497.1">
    <property type="nucleotide sequence ID" value="NZ_FUWV01000004.1"/>
</dbReference>
<dbReference type="Pfam" id="PF25601">
    <property type="entry name" value="AAA_lid_14"/>
    <property type="match status" value="1"/>
</dbReference>
<dbReference type="SMART" id="SM00382">
    <property type="entry name" value="AAA"/>
    <property type="match status" value="1"/>
</dbReference>
<dbReference type="PANTHER" id="PTHR32071">
    <property type="entry name" value="TRANSCRIPTIONAL REGULATORY PROTEIN"/>
    <property type="match status" value="1"/>
</dbReference>
<dbReference type="GO" id="GO:0043565">
    <property type="term" value="F:sequence-specific DNA binding"/>
    <property type="evidence" value="ECO:0007669"/>
    <property type="project" value="InterPro"/>
</dbReference>
<dbReference type="Pfam" id="PF00158">
    <property type="entry name" value="Sigma54_activat"/>
    <property type="match status" value="1"/>
</dbReference>
<keyword evidence="3" id="KW-0805">Transcription regulation</keyword>
<keyword evidence="1" id="KW-0547">Nucleotide-binding</keyword>
<organism evidence="7 8">
    <name type="scientific">Garciella nitratireducens DSM 15102</name>
    <dbReference type="NCBI Taxonomy" id="1121911"/>
    <lineage>
        <taxon>Bacteria</taxon>
        <taxon>Bacillati</taxon>
        <taxon>Bacillota</taxon>
        <taxon>Clostridia</taxon>
        <taxon>Eubacteriales</taxon>
        <taxon>Eubacteriaceae</taxon>
        <taxon>Garciella</taxon>
    </lineage>
</organism>
<dbReference type="CDD" id="cd00009">
    <property type="entry name" value="AAA"/>
    <property type="match status" value="1"/>
</dbReference>
<dbReference type="InterPro" id="IPR003593">
    <property type="entry name" value="AAA+_ATPase"/>
</dbReference>
<dbReference type="InterPro" id="IPR025943">
    <property type="entry name" value="Sigma_54_int_dom_ATP-bd_2"/>
</dbReference>
<evidence type="ECO:0000256" key="1">
    <source>
        <dbReference type="ARBA" id="ARBA00022741"/>
    </source>
</evidence>
<evidence type="ECO:0000259" key="6">
    <source>
        <dbReference type="PROSITE" id="PS50045"/>
    </source>
</evidence>
<dbReference type="PROSITE" id="PS00675">
    <property type="entry name" value="SIGMA54_INTERACT_1"/>
    <property type="match status" value="1"/>
</dbReference>
<dbReference type="Proteomes" id="UP000196365">
    <property type="component" value="Unassembled WGS sequence"/>
</dbReference>
<dbReference type="Gene3D" id="3.40.50.300">
    <property type="entry name" value="P-loop containing nucleotide triphosphate hydrolases"/>
    <property type="match status" value="1"/>
</dbReference>
<dbReference type="PRINTS" id="PR01590">
    <property type="entry name" value="HTHFIS"/>
</dbReference>
<keyword evidence="2" id="KW-0067">ATP-binding</keyword>
<dbReference type="InterPro" id="IPR002197">
    <property type="entry name" value="HTH_Fis"/>
</dbReference>
<dbReference type="OrthoDB" id="9803970at2"/>
<dbReference type="SUPFAM" id="SSF52540">
    <property type="entry name" value="P-loop containing nucleoside triphosphate hydrolases"/>
    <property type="match status" value="1"/>
</dbReference>
<dbReference type="PROSITE" id="PS00676">
    <property type="entry name" value="SIGMA54_INTERACT_2"/>
    <property type="match status" value="1"/>
</dbReference>
<dbReference type="PANTHER" id="PTHR32071:SF57">
    <property type="entry name" value="C4-DICARBOXYLATE TRANSPORT TRANSCRIPTIONAL REGULATORY PROTEIN DCTD"/>
    <property type="match status" value="1"/>
</dbReference>
<dbReference type="PROSITE" id="PS00688">
    <property type="entry name" value="SIGMA54_INTERACT_3"/>
    <property type="match status" value="1"/>
</dbReference>
<dbReference type="Pfam" id="PF02954">
    <property type="entry name" value="HTH_8"/>
    <property type="match status" value="1"/>
</dbReference>
<dbReference type="InterPro" id="IPR035965">
    <property type="entry name" value="PAS-like_dom_sf"/>
</dbReference>
<dbReference type="SUPFAM" id="SSF55785">
    <property type="entry name" value="PYP-like sensor domain (PAS domain)"/>
    <property type="match status" value="1"/>
</dbReference>
<dbReference type="CDD" id="cd00130">
    <property type="entry name" value="PAS"/>
    <property type="match status" value="1"/>
</dbReference>
<dbReference type="Gene3D" id="3.30.450.40">
    <property type="match status" value="1"/>
</dbReference>
<dbReference type="Gene3D" id="3.30.450.20">
    <property type="entry name" value="PAS domain"/>
    <property type="match status" value="1"/>
</dbReference>
<dbReference type="EMBL" id="FUWV01000004">
    <property type="protein sequence ID" value="SJZ56304.1"/>
    <property type="molecule type" value="Genomic_DNA"/>
</dbReference>
<reference evidence="7 8" key="1">
    <citation type="submission" date="2017-02" db="EMBL/GenBank/DDBJ databases">
        <authorList>
            <person name="Peterson S.W."/>
        </authorList>
    </citation>
    <scope>NUCLEOTIDE SEQUENCE [LARGE SCALE GENOMIC DNA]</scope>
    <source>
        <strain evidence="7 8">DSM 15102</strain>
    </source>
</reference>
<dbReference type="InterPro" id="IPR027417">
    <property type="entry name" value="P-loop_NTPase"/>
</dbReference>
<keyword evidence="4" id="KW-0238">DNA-binding</keyword>
<evidence type="ECO:0000256" key="3">
    <source>
        <dbReference type="ARBA" id="ARBA00023015"/>
    </source>
</evidence>
<evidence type="ECO:0000313" key="8">
    <source>
        <dbReference type="Proteomes" id="UP000196365"/>
    </source>
</evidence>
<dbReference type="Gene3D" id="1.10.10.60">
    <property type="entry name" value="Homeodomain-like"/>
    <property type="match status" value="1"/>
</dbReference>
<evidence type="ECO:0000313" key="7">
    <source>
        <dbReference type="EMBL" id="SJZ56304.1"/>
    </source>
</evidence>
<dbReference type="GO" id="GO:0006355">
    <property type="term" value="P:regulation of DNA-templated transcription"/>
    <property type="evidence" value="ECO:0007669"/>
    <property type="project" value="InterPro"/>
</dbReference>
<name>A0A1T4LPB6_9FIRM</name>
<sequence length="674" mass="77286">MFNHYNRDQIRIAWNKFLNEEPLEECTIRKEILDSWIRSKNYGVNWEYIEKKVLDKKELSRRIYFHKDMVDIALSVMETIYDTVKHSGFLVVLTDEEGYVLKIIGDEDIFTQAQAQENILIEGANRSEKYIGTNGIGISICKDIPIQVWADEHYYKPHRNWACSAAPIHDLKGNIIGCLNLSGPWDKAHPHSLGMVVAGVKAIEKQMQIQNAYHQIQVYNNQLNSIINSIPYGTICFNHDGIITQINNLAISIFHLKNEKIIGEDIDEIFKYNKKILDLKSINSNIYDKELMIETKSKNVRCSVSITIVKDSNGNKNGFVLTIKENKFVHKLINKMTTSFAEYSFDDIMGNSQVMKQTKRLARIASESDSTVLLLGESGTGKELFAQSIHNNSARSQNPFIALNCGALPRSLIESELFGYEGGAFTGAKKEGRPGKFELANGGTIFLDEIGDLPLDIQVTLLRVLQNREVTRIGGTKNIKINVRVIAATNKNLEELIKNKMFREDLYYRLNVLSINIPPLRKRGEDIKHLANFFLSKYNQKLMKQIMGFEEEVYKIFLSYNWPGNVRELENVVERAVNIADHNLITIYDLPIKLQKNFKELNPVQNKNQIISDLDNQNIKSFNLKELEMQAIIGALKKHNGNVKKASEELGIGRRTIYRKFNEYNIDYTLYRTN</sequence>
<dbReference type="InterPro" id="IPR029016">
    <property type="entry name" value="GAF-like_dom_sf"/>
</dbReference>
<dbReference type="SMART" id="SM00091">
    <property type="entry name" value="PAS"/>
    <property type="match status" value="1"/>
</dbReference>
<dbReference type="InterPro" id="IPR002078">
    <property type="entry name" value="Sigma_54_int"/>
</dbReference>
<accession>A0A1T4LPB6</accession>
<feature type="domain" description="Sigma-54 factor interaction" evidence="6">
    <location>
        <begin position="348"/>
        <end position="578"/>
    </location>
</feature>
<proteinExistence type="predicted"/>
<protein>
    <submittedName>
        <fullName evidence="7">PAS domain S-box-containing protein</fullName>
    </submittedName>
</protein>